<protein>
    <submittedName>
        <fullName evidence="3">DNA-binding beta-propeller fold protein YncE</fullName>
    </submittedName>
</protein>
<dbReference type="EMBL" id="PTIT01000020">
    <property type="protein sequence ID" value="PPK50807.1"/>
    <property type="molecule type" value="Genomic_DNA"/>
</dbReference>
<dbReference type="InterPro" id="IPR019405">
    <property type="entry name" value="Lactonase_7-beta_prop"/>
</dbReference>
<dbReference type="InterPro" id="IPR015943">
    <property type="entry name" value="WD40/YVTN_repeat-like_dom_sf"/>
</dbReference>
<evidence type="ECO:0000313" key="4">
    <source>
        <dbReference type="Proteomes" id="UP000239446"/>
    </source>
</evidence>
<dbReference type="PANTHER" id="PTHR47197">
    <property type="entry name" value="PROTEIN NIRF"/>
    <property type="match status" value="1"/>
</dbReference>
<dbReference type="GO" id="GO:0003677">
    <property type="term" value="F:DNA binding"/>
    <property type="evidence" value="ECO:0007669"/>
    <property type="project" value="UniProtKB-KW"/>
</dbReference>
<evidence type="ECO:0000313" key="5">
    <source>
        <dbReference type="Proteomes" id="UP000239648"/>
    </source>
</evidence>
<evidence type="ECO:0000313" key="3">
    <source>
        <dbReference type="EMBL" id="PPK54259.1"/>
    </source>
</evidence>
<dbReference type="Proteomes" id="UP000239446">
    <property type="component" value="Unassembled WGS sequence"/>
</dbReference>
<dbReference type="InterPro" id="IPR011048">
    <property type="entry name" value="Haem_d1_sf"/>
</dbReference>
<dbReference type="Pfam" id="PF10282">
    <property type="entry name" value="Lactonase"/>
    <property type="match status" value="1"/>
</dbReference>
<reference evidence="3 4" key="2">
    <citation type="submission" date="2018-02" db="EMBL/GenBank/DDBJ databases">
        <title>Subsurface microbial communities from deep shales in Ohio and West Virginia, USA.</title>
        <authorList>
            <person name="Wrighton K."/>
        </authorList>
    </citation>
    <scope>NUCLEOTIDE SEQUENCE [LARGE SCALE GENOMIC DNA]</scope>
    <source>
        <strain evidence="3 4">UTICA-S1B9</strain>
    </source>
</reference>
<accession>A0A2S6G564</accession>
<keyword evidence="5" id="KW-1185">Reference proteome</keyword>
<sequence>MLNSHRRMYSEDKVTPMKYRSRKQWFAGPTAVFLMSLSLTVSAAGNRAFIPMGMADSVGVMDLENNRLTSTIAGTVNTHGSALTPDGRFLIVGSLTAHDSKKMPARPAGVSADDHAAHHGGGSSAAPDASTGRIFVVNTNTNVVDRVLEVPGPVHHVLVTTDGRYAVSTHPMGGGISVLDLVSGEVVEVIATGPSPNYVTTANNGKTLFVSNTGNGTVSEIDTRNWFVKRNMRIGGGPEHMVLSADGDHLYVNDAASGEVAALKLADGTVTARYKIGDAPHGLDLSADGEFLFATSRGDERIVRLGLNNNSRTSAQLAPAPYHLAVSPVNGSLLVTSRGEPKLWILDPESLTILKEVTLEGVGHQISIDGQ</sequence>
<comment type="caution">
    <text evidence="3">The sequence shown here is derived from an EMBL/GenBank/DDBJ whole genome shotgun (WGS) entry which is preliminary data.</text>
</comment>
<reference evidence="2 5" key="1">
    <citation type="submission" date="2018-02" db="EMBL/GenBank/DDBJ databases">
        <title>Deep subsurface shale carbon reservoir microbial communities from Ohio and West Virginia, USA.</title>
        <authorList>
            <person name="Wrighton K."/>
        </authorList>
    </citation>
    <scope>NUCLEOTIDE SEQUENCE [LARGE SCALE GENOMIC DNA]</scope>
    <source>
        <strain evidence="2 5">UTICA-S1B6</strain>
    </source>
</reference>
<dbReference type="SUPFAM" id="SSF51004">
    <property type="entry name" value="C-terminal (heme d1) domain of cytochrome cd1-nitrite reductase"/>
    <property type="match status" value="1"/>
</dbReference>
<gene>
    <name evidence="3" type="ORF">B0H24_101757</name>
    <name evidence="2" type="ORF">BY455_12057</name>
</gene>
<evidence type="ECO:0000256" key="1">
    <source>
        <dbReference type="SAM" id="MobiDB-lite"/>
    </source>
</evidence>
<dbReference type="STRING" id="930118.SAMN05216429_103108"/>
<dbReference type="AlphaFoldDB" id="A0A2S6G564"/>
<dbReference type="EMBL" id="PTIU01000017">
    <property type="protein sequence ID" value="PPK54259.1"/>
    <property type="molecule type" value="Genomic_DNA"/>
</dbReference>
<dbReference type="PANTHER" id="PTHR47197:SF3">
    <property type="entry name" value="DIHYDRO-HEME D1 DEHYDROGENASE"/>
    <property type="match status" value="1"/>
</dbReference>
<proteinExistence type="predicted"/>
<feature type="region of interest" description="Disordered" evidence="1">
    <location>
        <begin position="101"/>
        <end position="129"/>
    </location>
</feature>
<dbReference type="Gene3D" id="2.130.10.10">
    <property type="entry name" value="YVTN repeat-like/Quinoprotein amine dehydrogenase"/>
    <property type="match status" value="3"/>
</dbReference>
<name>A0A2S6G564_9GAMM</name>
<organism evidence="3 4">
    <name type="scientific">Marinobacter persicus</name>
    <dbReference type="NCBI Taxonomy" id="930118"/>
    <lineage>
        <taxon>Bacteria</taxon>
        <taxon>Pseudomonadati</taxon>
        <taxon>Pseudomonadota</taxon>
        <taxon>Gammaproteobacteria</taxon>
        <taxon>Pseudomonadales</taxon>
        <taxon>Marinobacteraceae</taxon>
        <taxon>Marinobacter</taxon>
    </lineage>
</organism>
<dbReference type="Proteomes" id="UP000239648">
    <property type="component" value="Unassembled WGS sequence"/>
</dbReference>
<keyword evidence="3" id="KW-0238">DNA-binding</keyword>
<evidence type="ECO:0000313" key="2">
    <source>
        <dbReference type="EMBL" id="PPK50807.1"/>
    </source>
</evidence>
<dbReference type="InterPro" id="IPR051200">
    <property type="entry name" value="Host-pathogen_enzymatic-act"/>
</dbReference>